<evidence type="ECO:0000256" key="2">
    <source>
        <dbReference type="ARBA" id="ARBA00022473"/>
    </source>
</evidence>
<comment type="similarity">
    <text evidence="1">Belongs to the ARG7 family.</text>
</comment>
<accession>A0A7J9IJS3</accession>
<evidence type="ECO:0000256" key="1">
    <source>
        <dbReference type="ARBA" id="ARBA00006974"/>
    </source>
</evidence>
<evidence type="ECO:0000313" key="4">
    <source>
        <dbReference type="EMBL" id="MBA0822380.1"/>
    </source>
</evidence>
<dbReference type="InterPro" id="IPR003676">
    <property type="entry name" value="SAUR_fam"/>
</dbReference>
<dbReference type="Pfam" id="PF02519">
    <property type="entry name" value="Auxin_inducible"/>
    <property type="match status" value="1"/>
</dbReference>
<dbReference type="GO" id="GO:0009733">
    <property type="term" value="P:response to auxin"/>
    <property type="evidence" value="ECO:0007669"/>
    <property type="project" value="InterPro"/>
</dbReference>
<name>A0A7J9IJS3_9ROSI</name>
<feature type="non-terminal residue" evidence="4">
    <location>
        <position position="54"/>
    </location>
</feature>
<dbReference type="EMBL" id="JABFAE010000001">
    <property type="protein sequence ID" value="MBA0822380.1"/>
    <property type="molecule type" value="Genomic_DNA"/>
</dbReference>
<evidence type="ECO:0008006" key="6">
    <source>
        <dbReference type="Google" id="ProtNLM"/>
    </source>
</evidence>
<proteinExistence type="inferred from homology"/>
<organism evidence="4 5">
    <name type="scientific">Gossypium armourianum</name>
    <dbReference type="NCBI Taxonomy" id="34283"/>
    <lineage>
        <taxon>Eukaryota</taxon>
        <taxon>Viridiplantae</taxon>
        <taxon>Streptophyta</taxon>
        <taxon>Embryophyta</taxon>
        <taxon>Tracheophyta</taxon>
        <taxon>Spermatophyta</taxon>
        <taxon>Magnoliopsida</taxon>
        <taxon>eudicotyledons</taxon>
        <taxon>Gunneridae</taxon>
        <taxon>Pentapetalae</taxon>
        <taxon>rosids</taxon>
        <taxon>malvids</taxon>
        <taxon>Malvales</taxon>
        <taxon>Malvaceae</taxon>
        <taxon>Malvoideae</taxon>
        <taxon>Gossypium</taxon>
    </lineage>
</organism>
<keyword evidence="3" id="KW-0341">Growth regulation</keyword>
<dbReference type="AlphaFoldDB" id="A0A7J9IJS3"/>
<comment type="caution">
    <text evidence="4">The sequence shown here is derived from an EMBL/GenBank/DDBJ whole genome shotgun (WGS) entry which is preliminary data.</text>
</comment>
<dbReference type="Proteomes" id="UP000593575">
    <property type="component" value="Unassembled WGS sequence"/>
</dbReference>
<evidence type="ECO:0000313" key="5">
    <source>
        <dbReference type="Proteomes" id="UP000593575"/>
    </source>
</evidence>
<keyword evidence="5" id="KW-1185">Reference proteome</keyword>
<gene>
    <name evidence="4" type="ORF">Goarm_019185</name>
</gene>
<reference evidence="4 5" key="1">
    <citation type="journal article" date="2019" name="Genome Biol. Evol.">
        <title>Insights into the evolution of the New World diploid cottons (Gossypium, subgenus Houzingenia) based on genome sequencing.</title>
        <authorList>
            <person name="Grover C.E."/>
            <person name="Arick M.A. 2nd"/>
            <person name="Thrash A."/>
            <person name="Conover J.L."/>
            <person name="Sanders W.S."/>
            <person name="Peterson D.G."/>
            <person name="Frelichowski J.E."/>
            <person name="Scheffler J.A."/>
            <person name="Scheffler B.E."/>
            <person name="Wendel J.F."/>
        </authorList>
    </citation>
    <scope>NUCLEOTIDE SEQUENCE [LARGE SCALE GENOMIC DNA]</scope>
    <source>
        <strain evidence="4">6</strain>
        <tissue evidence="4">Leaf</tissue>
    </source>
</reference>
<evidence type="ECO:0000256" key="3">
    <source>
        <dbReference type="ARBA" id="ARBA00022604"/>
    </source>
</evidence>
<keyword evidence="2" id="KW-0217">Developmental protein</keyword>
<sequence length="54" mass="6341">MRFRLPRIVNAKPSLKRSFWPSETTKMSKGHFTIYVGEAKKKRFVVPLSLLKHP</sequence>
<protein>
    <recommendedName>
        <fullName evidence="6">Auxin-responsive protein</fullName>
    </recommendedName>
</protein>